<feature type="domain" description="Fe2OG dioxygenase" evidence="3">
    <location>
        <begin position="597"/>
        <end position="743"/>
    </location>
</feature>
<dbReference type="GO" id="GO:0006307">
    <property type="term" value="P:DNA alkylation repair"/>
    <property type="evidence" value="ECO:0007669"/>
    <property type="project" value="InterPro"/>
</dbReference>
<feature type="compositionally biased region" description="Low complexity" evidence="2">
    <location>
        <begin position="90"/>
        <end position="106"/>
    </location>
</feature>
<dbReference type="Proteomes" id="UP000182658">
    <property type="component" value="Unassembled WGS sequence"/>
</dbReference>
<feature type="region of interest" description="Disordered" evidence="2">
    <location>
        <begin position="431"/>
        <end position="514"/>
    </location>
</feature>
<dbReference type="InterPro" id="IPR057088">
    <property type="entry name" value="GLRG_09195_Thiored"/>
</dbReference>
<dbReference type="GO" id="GO:0051213">
    <property type="term" value="F:dioxygenase activity"/>
    <property type="evidence" value="ECO:0007669"/>
    <property type="project" value="InterPro"/>
</dbReference>
<dbReference type="InterPro" id="IPR027450">
    <property type="entry name" value="AlkB-like"/>
</dbReference>
<evidence type="ECO:0000313" key="5">
    <source>
        <dbReference type="Proteomes" id="UP000182658"/>
    </source>
</evidence>
<feature type="region of interest" description="Disordered" evidence="2">
    <location>
        <begin position="77"/>
        <end position="112"/>
    </location>
</feature>
<sequence length="1037" mass="112265">MFNINAFALPTLRTRQALLILDLQNDFVSPDGALTINQPDVIVSRILQLAKVFRLSGAGDVIWIRSQYDAHRPLSGAADGGDQIITTDAPVVPRRTSSSRGRPPTSGRHEEAVMEADEEAFLSYPPGCEKRQCVRPGSDGAQLLAEVQQAVDPGRDITFTKTHYSAFAAGQQLVQLLRGRFVTEIYVCGALTNISIYATALDAGRHGYDITLVDDCCGYRSDMRHSNAVHRLMQLTGCEVMTSSDIITKLKPEKPSSADKAKRRSRGRENMSGTSPTSRETVGPDSGSKERGVGQTFPEDEDDVSKALPLSFEKLTLSDESPSAPVESPGSHARPHRQNPSPTAQQPLQSVVESRNIGSPPRITPPATTASPGHRIHYVDSAPLEADPDLSAEPTSSDGVHSDDARKRELVDINQRLSYLRSNKATRPPRVLIPANSSLAAGSAARSAAAKAKMRSRQPPNNEPAPSSNASGVAESKDDKEPTQPTQLETDEQQSRTDSNPTASEPLCEGDTTIIGNLLPPSLAATAFERLKSEVAWQRMSHQGGEVPRLVAVQGEVDDDGNMPAYRHPSDESPPLLPFSPTVTEIKAEVEKQVGHPLNHVLIQFYRDGNDYISEHSDKTLDIARGSFIANVSLGAERTMVFRTKRLDKDPSRKREEATATATSNLADGDATPTPGETSPETPQPRRIERARLPHNSLCRMGLATNMRWLHAIRQDKRLDRDKSEAELASGGQRISLTFRQIGTFIDKTQSHIWGQGAVAKSRAAARPVLNGQTPEAVAMLRAFGAENHASEFEWGRYYGAGFDVLNIKAAPRLFASADSVVNMRIAMMLADLGLSYAKGSTGAGGLGNEAAVKFVDNDAAKSTVEGHMAVMLYLDAVYGGSRRNEPPVPQDELARRLTRFQAALGLLEKWRACLGSLADQGEASSVPPDGPSSRERLAALEREMDVWDKYAREATTAAADDESSAPSYIAGGGRPSIADFALWPVLHDIMVTRPGVINPRCKNLVGYYSRLKESKAGVKVLGGGEVEDKSADEPRG</sequence>
<organism evidence="4 5">
    <name type="scientific">Coniochaeta ligniaria NRRL 30616</name>
    <dbReference type="NCBI Taxonomy" id="1408157"/>
    <lineage>
        <taxon>Eukaryota</taxon>
        <taxon>Fungi</taxon>
        <taxon>Dikarya</taxon>
        <taxon>Ascomycota</taxon>
        <taxon>Pezizomycotina</taxon>
        <taxon>Sordariomycetes</taxon>
        <taxon>Sordariomycetidae</taxon>
        <taxon>Coniochaetales</taxon>
        <taxon>Coniochaetaceae</taxon>
        <taxon>Coniochaeta</taxon>
    </lineage>
</organism>
<feature type="compositionally biased region" description="Basic and acidic residues" evidence="2">
    <location>
        <begin position="249"/>
        <end position="260"/>
    </location>
</feature>
<evidence type="ECO:0000259" key="3">
    <source>
        <dbReference type="PROSITE" id="PS51471"/>
    </source>
</evidence>
<keyword evidence="5" id="KW-1185">Reference proteome</keyword>
<dbReference type="Pfam" id="PF13532">
    <property type="entry name" value="2OG-FeII_Oxy_2"/>
    <property type="match status" value="1"/>
</dbReference>
<dbReference type="SUPFAM" id="SSF51197">
    <property type="entry name" value="Clavaminate synthase-like"/>
    <property type="match status" value="1"/>
</dbReference>
<protein>
    <recommendedName>
        <fullName evidence="3">Fe2OG dioxygenase domain-containing protein</fullName>
    </recommendedName>
</protein>
<dbReference type="Pfam" id="PF24470">
    <property type="entry name" value="Thiored_Isochorism"/>
    <property type="match status" value="1"/>
</dbReference>
<proteinExistence type="inferred from homology"/>
<evidence type="ECO:0000256" key="2">
    <source>
        <dbReference type="SAM" id="MobiDB-lite"/>
    </source>
</evidence>
<dbReference type="InterPro" id="IPR032854">
    <property type="entry name" value="ALKBH3"/>
</dbReference>
<dbReference type="SUPFAM" id="SSF47616">
    <property type="entry name" value="GST C-terminal domain-like"/>
    <property type="match status" value="1"/>
</dbReference>
<dbReference type="Pfam" id="PF13410">
    <property type="entry name" value="GST_C_2"/>
    <property type="match status" value="1"/>
</dbReference>
<feature type="compositionally biased region" description="Polar residues" evidence="2">
    <location>
        <begin position="338"/>
        <end position="357"/>
    </location>
</feature>
<gene>
    <name evidence="4" type="ORF">CONLIGDRAFT_633410</name>
</gene>
<dbReference type="InterPro" id="IPR005123">
    <property type="entry name" value="Oxoglu/Fe-dep_dioxygenase_dom"/>
</dbReference>
<evidence type="ECO:0000313" key="4">
    <source>
        <dbReference type="EMBL" id="OIW29256.1"/>
    </source>
</evidence>
<feature type="compositionally biased region" description="Low complexity" evidence="2">
    <location>
        <begin position="435"/>
        <end position="451"/>
    </location>
</feature>
<dbReference type="Gene3D" id="3.40.50.850">
    <property type="entry name" value="Isochorismatase-like"/>
    <property type="match status" value="1"/>
</dbReference>
<dbReference type="PANTHER" id="PTHR31212:SF5">
    <property type="entry name" value="ISOCHORISMATASE FAMILY PROTEIN FAMILY (AFU_ORTHOLOGUE AFUA_3G14500)"/>
    <property type="match status" value="1"/>
</dbReference>
<dbReference type="Gene3D" id="2.60.120.590">
    <property type="entry name" value="Alpha-ketoglutarate-dependent dioxygenase AlkB-like"/>
    <property type="match status" value="1"/>
</dbReference>
<dbReference type="CDD" id="cd00431">
    <property type="entry name" value="cysteine_hydrolases"/>
    <property type="match status" value="1"/>
</dbReference>
<feature type="compositionally biased region" description="Basic and acidic residues" evidence="2">
    <location>
        <begin position="645"/>
        <end position="658"/>
    </location>
</feature>
<dbReference type="PANTHER" id="PTHR31212">
    <property type="entry name" value="ALPHA-KETOGLUTARATE-DEPENDENT DIOXYGENASE ALKB HOMOLOG 3"/>
    <property type="match status" value="1"/>
</dbReference>
<feature type="compositionally biased region" description="Polar residues" evidence="2">
    <location>
        <begin position="271"/>
        <end position="280"/>
    </location>
</feature>
<feature type="region of interest" description="Disordered" evidence="2">
    <location>
        <begin position="645"/>
        <end position="694"/>
    </location>
</feature>
<dbReference type="InterPro" id="IPR036380">
    <property type="entry name" value="Isochorismatase-like_sf"/>
</dbReference>
<dbReference type="STRING" id="1408157.A0A1J7JHN0"/>
<accession>A0A1J7JHN0</accession>
<feature type="compositionally biased region" description="Low complexity" evidence="2">
    <location>
        <begin position="672"/>
        <end position="681"/>
    </location>
</feature>
<dbReference type="AlphaFoldDB" id="A0A1J7JHN0"/>
<evidence type="ECO:0000256" key="1">
    <source>
        <dbReference type="ARBA" id="ARBA00006336"/>
    </source>
</evidence>
<dbReference type="SUPFAM" id="SSF52499">
    <property type="entry name" value="Isochorismatase-like hydrolases"/>
    <property type="match status" value="1"/>
</dbReference>
<dbReference type="Gene3D" id="1.20.1050.10">
    <property type="match status" value="1"/>
</dbReference>
<dbReference type="EMBL" id="KV875098">
    <property type="protein sequence ID" value="OIW29256.1"/>
    <property type="molecule type" value="Genomic_DNA"/>
</dbReference>
<dbReference type="InterPro" id="IPR000868">
    <property type="entry name" value="Isochorismatase-like_dom"/>
</dbReference>
<name>A0A1J7JHN0_9PEZI</name>
<dbReference type="CDD" id="cd00299">
    <property type="entry name" value="GST_C_family"/>
    <property type="match status" value="1"/>
</dbReference>
<feature type="region of interest" description="Disordered" evidence="2">
    <location>
        <begin position="249"/>
        <end position="408"/>
    </location>
</feature>
<comment type="similarity">
    <text evidence="1">Belongs to the isochorismatase family.</text>
</comment>
<dbReference type="InParanoid" id="A0A1J7JHN0"/>
<dbReference type="OrthoDB" id="445341at2759"/>
<dbReference type="InterPro" id="IPR036282">
    <property type="entry name" value="Glutathione-S-Trfase_C_sf"/>
</dbReference>
<dbReference type="Pfam" id="PF00857">
    <property type="entry name" value="Isochorismatase"/>
    <property type="match status" value="1"/>
</dbReference>
<dbReference type="InterPro" id="IPR037151">
    <property type="entry name" value="AlkB-like_sf"/>
</dbReference>
<reference evidence="4 5" key="1">
    <citation type="submission" date="2016-10" db="EMBL/GenBank/DDBJ databases">
        <title>Draft genome sequence of Coniochaeta ligniaria NRRL30616, a lignocellulolytic fungus for bioabatement of inhibitors in plant biomass hydrolysates.</title>
        <authorList>
            <consortium name="DOE Joint Genome Institute"/>
            <person name="Jimenez D.J."/>
            <person name="Hector R.E."/>
            <person name="Riley R."/>
            <person name="Sun H."/>
            <person name="Grigoriev I.V."/>
            <person name="Van Elsas J.D."/>
            <person name="Nichols N.N."/>
        </authorList>
    </citation>
    <scope>NUCLEOTIDE SEQUENCE [LARGE SCALE GENOMIC DNA]</scope>
    <source>
        <strain evidence="4 5">NRRL 30616</strain>
    </source>
</reference>
<dbReference type="PROSITE" id="PS51471">
    <property type="entry name" value="FE2OG_OXY"/>
    <property type="match status" value="1"/>
</dbReference>